<dbReference type="EMBL" id="RQGN01000095">
    <property type="protein sequence ID" value="TGL95134.1"/>
    <property type="molecule type" value="Genomic_DNA"/>
</dbReference>
<dbReference type="Gene3D" id="2.60.40.10">
    <property type="entry name" value="Immunoglobulins"/>
    <property type="match status" value="2"/>
</dbReference>
<feature type="compositionally biased region" description="Polar residues" evidence="1">
    <location>
        <begin position="409"/>
        <end position="421"/>
    </location>
</feature>
<proteinExistence type="predicted"/>
<name>A0A5F2AYY7_9LEPT</name>
<evidence type="ECO:0000256" key="1">
    <source>
        <dbReference type="SAM" id="MobiDB-lite"/>
    </source>
</evidence>
<dbReference type="AlphaFoldDB" id="A0A5F2AYY7"/>
<feature type="compositionally biased region" description="Polar residues" evidence="1">
    <location>
        <begin position="384"/>
        <end position="402"/>
    </location>
</feature>
<protein>
    <recommendedName>
        <fullName evidence="4">Iron dicitrate transport regulator FecR</fullName>
    </recommendedName>
</protein>
<comment type="caution">
    <text evidence="2">The sequence shown here is derived from an EMBL/GenBank/DDBJ whole genome shotgun (WGS) entry which is preliminary data.</text>
</comment>
<dbReference type="RefSeq" id="WP_135672126.1">
    <property type="nucleotide sequence ID" value="NZ_RQGN01000095.1"/>
</dbReference>
<gene>
    <name evidence="2" type="ORF">EHQ76_17275</name>
</gene>
<dbReference type="InterPro" id="IPR013783">
    <property type="entry name" value="Ig-like_fold"/>
</dbReference>
<dbReference type="OrthoDB" id="344843at2"/>
<sequence length="538" mass="60403">MNLYSEFRKEIHVGALSLLALIASLFLFWREGAADFGEGRKETVGNITFKYKTAQRKFSDRMIWQDVEQNFPIFNHDSVRTDELSEAVVTLTSGTKFELDPRSMIVINLKEEEELIELEEGSVRVQSGKSVSLISAKNTLKSSNEPSLFRITRESTGENLVELAKGKLKWMGSDQSSGEIQEGQKAKITDYVSIPVKEEWKLIEPEDNHRIFPETGEAKIGFRWKSDPNYQVGLLEISLNRSFNPIILKKEFKGEFSDANLPEGIYYWRLVSIDKKKISEVRKFRILPNPPVTLLFPLKNTSLEGTSLQSFRWKPSRLATGYILEISESADFKSGLRQLTVFKTSISLPLSGGKYHWRVKSFSNLPGTESVSEARSFQVEKTEIAQTNVEPENSSLANATSSKPEENAPASNVAANTPTNSTEKENSSIPSLVFPIKGRTVDMTGQNSIVFRWKHSANSKNEKWSLNLYGAGGESILKRSVNGESFRLTDLSVLDVGKFSWTLVQEGNETNQTKADFKIVLREDLAAPETKTSGKKGE</sequence>
<dbReference type="Proteomes" id="UP000298429">
    <property type="component" value="Unassembled WGS sequence"/>
</dbReference>
<evidence type="ECO:0008006" key="4">
    <source>
        <dbReference type="Google" id="ProtNLM"/>
    </source>
</evidence>
<accession>A0A5F2AYY7</accession>
<evidence type="ECO:0000313" key="2">
    <source>
        <dbReference type="EMBL" id="TGL95134.1"/>
    </source>
</evidence>
<evidence type="ECO:0000313" key="3">
    <source>
        <dbReference type="Proteomes" id="UP000298429"/>
    </source>
</evidence>
<feature type="region of interest" description="Disordered" evidence="1">
    <location>
        <begin position="383"/>
        <end position="428"/>
    </location>
</feature>
<reference evidence="2 3" key="1">
    <citation type="journal article" date="2019" name="PLoS Negl. Trop. Dis.">
        <title>Revisiting the worldwide diversity of Leptospira species in the environment.</title>
        <authorList>
            <person name="Vincent A.T."/>
            <person name="Schiettekatte O."/>
            <person name="Bourhy P."/>
            <person name="Veyrier F.J."/>
            <person name="Picardeau M."/>
        </authorList>
    </citation>
    <scope>NUCLEOTIDE SEQUENCE [LARGE SCALE GENOMIC DNA]</scope>
    <source>
        <strain evidence="2 3">201702444</strain>
    </source>
</reference>
<organism evidence="2 3">
    <name type="scientific">Leptospira barantonii</name>
    <dbReference type="NCBI Taxonomy" id="2023184"/>
    <lineage>
        <taxon>Bacteria</taxon>
        <taxon>Pseudomonadati</taxon>
        <taxon>Spirochaetota</taxon>
        <taxon>Spirochaetia</taxon>
        <taxon>Leptospirales</taxon>
        <taxon>Leptospiraceae</taxon>
        <taxon>Leptospira</taxon>
    </lineage>
</organism>